<feature type="compositionally biased region" description="Basic and acidic residues" evidence="2">
    <location>
        <begin position="1139"/>
        <end position="1155"/>
    </location>
</feature>
<reference evidence="8" key="1">
    <citation type="journal article" date="2019" name="Int. J. Syst. Evol. Microbiol.">
        <title>The Global Catalogue of Microorganisms (GCM) 10K type strain sequencing project: providing services to taxonomists for standard genome sequencing and annotation.</title>
        <authorList>
            <consortium name="The Broad Institute Genomics Platform"/>
            <consortium name="The Broad Institute Genome Sequencing Center for Infectious Disease"/>
            <person name="Wu L."/>
            <person name="Ma J."/>
        </authorList>
    </citation>
    <scope>NUCLEOTIDE SEQUENCE [LARGE SCALE GENOMIC DNA]</scope>
    <source>
        <strain evidence="8">JCM 31290</strain>
    </source>
</reference>
<feature type="region of interest" description="Disordered" evidence="2">
    <location>
        <begin position="1"/>
        <end position="23"/>
    </location>
</feature>
<comment type="caution">
    <text evidence="7">The sequence shown here is derived from an EMBL/GenBank/DDBJ whole genome shotgun (WGS) entry which is preliminary data.</text>
</comment>
<keyword evidence="1" id="KW-0677">Repeat</keyword>
<organism evidence="7 8">
    <name type="scientific">Streptomyces venetus</name>
    <dbReference type="NCBI Taxonomy" id="1701086"/>
    <lineage>
        <taxon>Bacteria</taxon>
        <taxon>Bacillati</taxon>
        <taxon>Actinomycetota</taxon>
        <taxon>Actinomycetes</taxon>
        <taxon>Kitasatosporales</taxon>
        <taxon>Streptomycetaceae</taxon>
        <taxon>Streptomyces</taxon>
    </lineage>
</organism>
<accession>A0ABP8FDF4</accession>
<dbReference type="InterPro" id="IPR022385">
    <property type="entry name" value="Rhs_assc_core"/>
</dbReference>
<feature type="compositionally biased region" description="Basic and acidic residues" evidence="2">
    <location>
        <begin position="1"/>
        <end position="19"/>
    </location>
</feature>
<keyword evidence="3" id="KW-0472">Membrane</keyword>
<dbReference type="Gene3D" id="2.180.10.10">
    <property type="entry name" value="RHS repeat-associated core"/>
    <property type="match status" value="4"/>
</dbReference>
<evidence type="ECO:0000256" key="1">
    <source>
        <dbReference type="ARBA" id="ARBA00022737"/>
    </source>
</evidence>
<sequence>MAGHRPTDWHVLDLDKDPTPGDPQRVRTLAKHLHDFADDVSEGLRLVKGMAGEGTLLEWAGKSADVFKEDFADVPKNLKKLKKSYEMCGNALADFWPKLERAQSLADKALIKGREARENLSSAQSKLTSADSWVTRAGKEADKYKDDPTGSKSDGDKPDEAKVRAATRDVQHAKSAQSKAQSDVSDAQDALAAAKKMAEDARKMRDEAAREAKSKIDEASDAGIQNRSWWEEVGDWFTDNWDTIVAVCKVVVAVVGIVAMIIGGPILGAIVLIAALVVLADTLYKYSKGQASLWDVGLAALDCIPGMKGLTTLGGLAKGMKAFGKVGLKGMAQGVKGLGRSLRGGAGDLVKRAKALAGRCPGGDPIDMVTGEMLMYDTDVALPGILSLVLKRTHISTYREGRWFGRSWASTLDERVELDGQGVLFAAEDGMILAYPVPHPGEPTMPLEGPRWPLEWDGPQHGTLRLHDPALGVTRHFAAVGEPLPDMPYTLALCAITDRNDNRIDIDRSADGAPTAIRHSGGYHIAVETTDGLVTCLRLRDNAADGGATTLLRYAYSPDRNLTEIYNSSGLPFRLEYDDHARIVSWTDRNGSWYRFTYDSEDRCVAGQGAGGFLNCVIAYDPGQRRTTYTNSLGHAFRYEYNELLQLVRVTDPLERQESLEWDRHGRLLKQIDPVGRETAYTYDDAGNVTSIIGPDGRRATAEYNQWHLPVVTVGGDGAVRTYSYDERGNRTSVVEPQGAETRFSYGPGGALNAITDPLGATMSMVTDAAGLPVRVTSASGAVVEYSRDAFGRIGTVTDPLAGVTRISWTPEGRRRERVAADGSVESWTWDAEGNLLVHTDTAGATTRSAYTHFDLLVSRTDPLGATLRFDHDTELQLTAVTNTYGLTWSYAYDAAGQLVTERDFDGRSLIYAHDEVGRLVRQVNGAGETVEYVRDVIGNVVEKRVGDSTTVFRYDDAGLLKEALSPDAHLAYEHDEYGRVTAETVNGRTSTFRYDLAGRRTTRLTPSGALSSWSYAPDGLPRELAAFNHSVRFAHDAAGRETEVRLDEGLSVRQAWDPMHRMRRQTVHPLGTADHAVPGPPSVDRRYVHSAAGPVETIDAEEGRKLYELDAKGRATGVRAESWTESYAYDSGGRLVSSHREHGERPESESHRRYEYSGNRLTRADRTSYVYDAQGRVVQRTRRTLSGLRKTWTYIWNADDRLTGLVTPDGTSWRYTYDPLGRRISKERLDSSGEVAEAVFFVWDGTRLAEEIRESESGNRTAITWEYSPDSHRAIVQSRREWLRDAPQEEVDRRFRLIVSDLVGSPLEMLSPDGGATWKNRSEFWGAQRGARTPEEDCRLRFPGQYFDAESELHYNCFRYYDPRSARYISPDPLGLTAGPDHYAYVLNPLVWSDPLGLQSCPTFKGLAWLTEKMLERPSFRYQRVVSGVDYEQIWKLSDGRAVHMDGGPTNGWIMEAKFTGGRESEWAKSTYNPESSIYNEKKITDQAAKLLQMNEELGGKGVRYAISNEAGAAHFREVLGTHFPEAMANGTLSVFHVPGNGMSGMSKWLT</sequence>
<proteinExistence type="predicted"/>
<dbReference type="NCBIfam" id="TIGR01643">
    <property type="entry name" value="YD_repeat_2x"/>
    <property type="match status" value="6"/>
</dbReference>
<evidence type="ECO:0000259" key="5">
    <source>
        <dbReference type="Pfam" id="PF21725"/>
    </source>
</evidence>
<feature type="domain" description="Teneurin-like YD-shell" evidence="6">
    <location>
        <begin position="551"/>
        <end position="1027"/>
    </location>
</feature>
<feature type="domain" description="Teneurin-like YD-shell" evidence="6">
    <location>
        <begin position="1103"/>
        <end position="1373"/>
    </location>
</feature>
<feature type="region of interest" description="Disordered" evidence="2">
    <location>
        <begin position="1135"/>
        <end position="1155"/>
    </location>
</feature>
<dbReference type="Pfam" id="PF20148">
    <property type="entry name" value="DUF6531"/>
    <property type="match status" value="1"/>
</dbReference>
<evidence type="ECO:0000313" key="8">
    <source>
        <dbReference type="Proteomes" id="UP001501115"/>
    </source>
</evidence>
<dbReference type="EMBL" id="BAABET010000002">
    <property type="protein sequence ID" value="GAA4301137.1"/>
    <property type="molecule type" value="Genomic_DNA"/>
</dbReference>
<dbReference type="SUPFAM" id="SSF82171">
    <property type="entry name" value="DPP6 N-terminal domain-like"/>
    <property type="match status" value="1"/>
</dbReference>
<evidence type="ECO:0000256" key="3">
    <source>
        <dbReference type="SAM" id="Phobius"/>
    </source>
</evidence>
<evidence type="ECO:0000256" key="2">
    <source>
        <dbReference type="SAM" id="MobiDB-lite"/>
    </source>
</evidence>
<dbReference type="InterPro" id="IPR049082">
    <property type="entry name" value="T7SS_signal"/>
</dbReference>
<dbReference type="PRINTS" id="PR00394">
    <property type="entry name" value="RHSPROTEIN"/>
</dbReference>
<dbReference type="Proteomes" id="UP001501115">
    <property type="component" value="Unassembled WGS sequence"/>
</dbReference>
<keyword evidence="3" id="KW-0812">Transmembrane</keyword>
<dbReference type="Pfam" id="PF25023">
    <property type="entry name" value="TEN_YD-shell"/>
    <property type="match status" value="2"/>
</dbReference>
<feature type="region of interest" description="Disordered" evidence="2">
    <location>
        <begin position="139"/>
        <end position="191"/>
    </location>
</feature>
<dbReference type="InterPro" id="IPR006530">
    <property type="entry name" value="YD"/>
</dbReference>
<evidence type="ECO:0000259" key="6">
    <source>
        <dbReference type="Pfam" id="PF25023"/>
    </source>
</evidence>
<feature type="compositionally biased region" description="Low complexity" evidence="2">
    <location>
        <begin position="173"/>
        <end position="191"/>
    </location>
</feature>
<dbReference type="InterPro" id="IPR050708">
    <property type="entry name" value="T6SS_VgrG/RHS"/>
</dbReference>
<feature type="compositionally biased region" description="Basic and acidic residues" evidence="2">
    <location>
        <begin position="139"/>
        <end position="172"/>
    </location>
</feature>
<dbReference type="Gene3D" id="1.20.120.330">
    <property type="entry name" value="Nucleotidyltransferases domain 2"/>
    <property type="match status" value="1"/>
</dbReference>
<dbReference type="Pfam" id="PF21725">
    <property type="entry name" value="T7SS_signal"/>
    <property type="match status" value="1"/>
</dbReference>
<gene>
    <name evidence="7" type="ORF">GCM10023086_16940</name>
</gene>
<dbReference type="NCBIfam" id="TIGR03696">
    <property type="entry name" value="Rhs_assc_core"/>
    <property type="match status" value="1"/>
</dbReference>
<feature type="transmembrane region" description="Helical" evidence="3">
    <location>
        <begin position="250"/>
        <end position="280"/>
    </location>
</feature>
<evidence type="ECO:0000259" key="4">
    <source>
        <dbReference type="Pfam" id="PF20148"/>
    </source>
</evidence>
<name>A0ABP8FDF4_9ACTN</name>
<keyword evidence="8" id="KW-1185">Reference proteome</keyword>
<protein>
    <recommendedName>
        <fullName evidence="9">Rhs protein</fullName>
    </recommendedName>
</protein>
<evidence type="ECO:0008006" key="9">
    <source>
        <dbReference type="Google" id="ProtNLM"/>
    </source>
</evidence>
<feature type="domain" description="Putative T7SS secretion signal" evidence="5">
    <location>
        <begin position="21"/>
        <end position="221"/>
    </location>
</feature>
<keyword evidence="3" id="KW-1133">Transmembrane helix</keyword>
<dbReference type="InterPro" id="IPR045351">
    <property type="entry name" value="DUF6531"/>
</dbReference>
<dbReference type="RefSeq" id="WP_345660745.1">
    <property type="nucleotide sequence ID" value="NZ_BAABET010000002.1"/>
</dbReference>
<feature type="domain" description="DUF6531" evidence="4">
    <location>
        <begin position="363"/>
        <end position="435"/>
    </location>
</feature>
<dbReference type="PANTHER" id="PTHR32305:SF15">
    <property type="entry name" value="PROTEIN RHSA-RELATED"/>
    <property type="match status" value="1"/>
</dbReference>
<dbReference type="InterPro" id="IPR056823">
    <property type="entry name" value="TEN-like_YD-shell"/>
</dbReference>
<evidence type="ECO:0000313" key="7">
    <source>
        <dbReference type="EMBL" id="GAA4301137.1"/>
    </source>
</evidence>
<dbReference type="PANTHER" id="PTHR32305">
    <property type="match status" value="1"/>
</dbReference>